<name>A0AAE3M650_9BACT</name>
<dbReference type="RefSeq" id="WP_301191221.1">
    <property type="nucleotide sequence ID" value="NZ_JAPDPJ010000034.1"/>
</dbReference>
<dbReference type="EMBL" id="JAPDPJ010000034">
    <property type="protein sequence ID" value="MCW3787656.1"/>
    <property type="molecule type" value="Genomic_DNA"/>
</dbReference>
<protein>
    <submittedName>
        <fullName evidence="1">Uncharacterized protein</fullName>
    </submittedName>
</protein>
<sequence length="310" mass="36769">MTEQERKIYDTIFNNAVLFLHRGIREVLTHNDRKDSPLNGETGIVTTLFMQMSIELALKAFLIKEQGVRSILLSRYQNKTDEYIFEKFENNTLHTKKYNDLKQILTNNESLTWFSETHFDHLEQFQQFRNKLVHLNLFLGEADLYDLKYEIIYVIVHIIVPLLSEISFEFETPTEFYQTHLNKEEYKKLISFRPYVDEMEKLAKDFTGLNYYCPECYQKTYSPENDLCYCCNLNFEYAVEYTSCIVCNEKKSVIFDPHNIAINNHVINGLCLNCETKIMVHKCPECGIAYSFFGRDELKKCTPEKCYYED</sequence>
<evidence type="ECO:0000313" key="2">
    <source>
        <dbReference type="Proteomes" id="UP001209229"/>
    </source>
</evidence>
<keyword evidence="2" id="KW-1185">Reference proteome</keyword>
<dbReference type="Proteomes" id="UP001209229">
    <property type="component" value="Unassembled WGS sequence"/>
</dbReference>
<reference evidence="1" key="1">
    <citation type="submission" date="2022-10" db="EMBL/GenBank/DDBJ databases">
        <authorList>
            <person name="Yu W.X."/>
        </authorList>
    </citation>
    <scope>NUCLEOTIDE SEQUENCE</scope>
    <source>
        <strain evidence="1">AAT</strain>
    </source>
</reference>
<comment type="caution">
    <text evidence="1">The sequence shown here is derived from an EMBL/GenBank/DDBJ whole genome shotgun (WGS) entry which is preliminary data.</text>
</comment>
<dbReference type="AlphaFoldDB" id="A0AAE3M650"/>
<evidence type="ECO:0000313" key="1">
    <source>
        <dbReference type="EMBL" id="MCW3787656.1"/>
    </source>
</evidence>
<proteinExistence type="predicted"/>
<gene>
    <name evidence="1" type="ORF">OM075_14365</name>
</gene>
<organism evidence="1 2">
    <name type="scientific">Plebeiibacterium sediminum</name>
    <dbReference type="NCBI Taxonomy" id="2992112"/>
    <lineage>
        <taxon>Bacteria</taxon>
        <taxon>Pseudomonadati</taxon>
        <taxon>Bacteroidota</taxon>
        <taxon>Bacteroidia</taxon>
        <taxon>Marinilabiliales</taxon>
        <taxon>Marinilabiliaceae</taxon>
        <taxon>Plebeiibacterium</taxon>
    </lineage>
</organism>
<accession>A0AAE3M650</accession>